<organism evidence="2 3">
    <name type="scientific">Morchella conica CCBAS932</name>
    <dbReference type="NCBI Taxonomy" id="1392247"/>
    <lineage>
        <taxon>Eukaryota</taxon>
        <taxon>Fungi</taxon>
        <taxon>Dikarya</taxon>
        <taxon>Ascomycota</taxon>
        <taxon>Pezizomycotina</taxon>
        <taxon>Pezizomycetes</taxon>
        <taxon>Pezizales</taxon>
        <taxon>Morchellaceae</taxon>
        <taxon>Morchella</taxon>
    </lineage>
</organism>
<evidence type="ECO:0000256" key="1">
    <source>
        <dbReference type="SAM" id="Coils"/>
    </source>
</evidence>
<dbReference type="AlphaFoldDB" id="A0A3N4KEH4"/>
<protein>
    <submittedName>
        <fullName evidence="2">Uncharacterized protein</fullName>
    </submittedName>
</protein>
<proteinExistence type="predicted"/>
<gene>
    <name evidence="2" type="ORF">P167DRAFT_578837</name>
</gene>
<keyword evidence="1" id="KW-0175">Coiled coil</keyword>
<accession>A0A3N4KEH4</accession>
<reference evidence="2 3" key="1">
    <citation type="journal article" date="2018" name="Nat. Ecol. Evol.">
        <title>Pezizomycetes genomes reveal the molecular basis of ectomycorrhizal truffle lifestyle.</title>
        <authorList>
            <person name="Murat C."/>
            <person name="Payen T."/>
            <person name="Noel B."/>
            <person name="Kuo A."/>
            <person name="Morin E."/>
            <person name="Chen J."/>
            <person name="Kohler A."/>
            <person name="Krizsan K."/>
            <person name="Balestrini R."/>
            <person name="Da Silva C."/>
            <person name="Montanini B."/>
            <person name="Hainaut M."/>
            <person name="Levati E."/>
            <person name="Barry K.W."/>
            <person name="Belfiori B."/>
            <person name="Cichocki N."/>
            <person name="Clum A."/>
            <person name="Dockter R.B."/>
            <person name="Fauchery L."/>
            <person name="Guy J."/>
            <person name="Iotti M."/>
            <person name="Le Tacon F."/>
            <person name="Lindquist E.A."/>
            <person name="Lipzen A."/>
            <person name="Malagnac F."/>
            <person name="Mello A."/>
            <person name="Molinier V."/>
            <person name="Miyauchi S."/>
            <person name="Poulain J."/>
            <person name="Riccioni C."/>
            <person name="Rubini A."/>
            <person name="Sitrit Y."/>
            <person name="Splivallo R."/>
            <person name="Traeger S."/>
            <person name="Wang M."/>
            <person name="Zifcakova L."/>
            <person name="Wipf D."/>
            <person name="Zambonelli A."/>
            <person name="Paolocci F."/>
            <person name="Nowrousian M."/>
            <person name="Ottonello S."/>
            <person name="Baldrian P."/>
            <person name="Spatafora J.W."/>
            <person name="Henrissat B."/>
            <person name="Nagy L.G."/>
            <person name="Aury J.M."/>
            <person name="Wincker P."/>
            <person name="Grigoriev I.V."/>
            <person name="Bonfante P."/>
            <person name="Martin F.M."/>
        </authorList>
    </citation>
    <scope>NUCLEOTIDE SEQUENCE [LARGE SCALE GENOMIC DNA]</scope>
    <source>
        <strain evidence="2 3">CCBAS932</strain>
    </source>
</reference>
<dbReference type="OrthoDB" id="10296961at2759"/>
<keyword evidence="3" id="KW-1185">Reference proteome</keyword>
<evidence type="ECO:0000313" key="3">
    <source>
        <dbReference type="Proteomes" id="UP000277580"/>
    </source>
</evidence>
<dbReference type="InParanoid" id="A0A3N4KEH4"/>
<dbReference type="Proteomes" id="UP000277580">
    <property type="component" value="Unassembled WGS sequence"/>
</dbReference>
<evidence type="ECO:0000313" key="2">
    <source>
        <dbReference type="EMBL" id="RPB07878.1"/>
    </source>
</evidence>
<sequence length="122" mass="13931">MDRNSSPSPDAYKYQMHHPGVTFGLSYSIPPPPPPLPNNEHALRVENSILQSLNDSLKADVSKLKSENRSLKTEIRTLNETLKIWYGHAEDLRKLVVGFNTSLTGILDLNWNYKEKTAKRER</sequence>
<dbReference type="EMBL" id="ML119173">
    <property type="protein sequence ID" value="RPB07878.1"/>
    <property type="molecule type" value="Genomic_DNA"/>
</dbReference>
<name>A0A3N4KEH4_9PEZI</name>
<feature type="coiled-coil region" evidence="1">
    <location>
        <begin position="54"/>
        <end position="81"/>
    </location>
</feature>